<feature type="domain" description="NmrA-like" evidence="1">
    <location>
        <begin position="2"/>
        <end position="247"/>
    </location>
</feature>
<dbReference type="InterPro" id="IPR008030">
    <property type="entry name" value="NmrA-like"/>
</dbReference>
<evidence type="ECO:0000313" key="2">
    <source>
        <dbReference type="EMBL" id="OBV38643.1"/>
    </source>
</evidence>
<dbReference type="EC" id="1.6.5.2" evidence="2"/>
<dbReference type="Proteomes" id="UP000092713">
    <property type="component" value="Unassembled WGS sequence"/>
</dbReference>
<evidence type="ECO:0000313" key="3">
    <source>
        <dbReference type="Proteomes" id="UP000092713"/>
    </source>
</evidence>
<dbReference type="EMBL" id="LOCQ01000057">
    <property type="protein sequence ID" value="OBV38643.1"/>
    <property type="molecule type" value="Genomic_DNA"/>
</dbReference>
<dbReference type="STRING" id="1747903.ASR47_1006248"/>
<dbReference type="InterPro" id="IPR036291">
    <property type="entry name" value="NAD(P)-bd_dom_sf"/>
</dbReference>
<sequence length="283" mass="29422">MIVITGATGQLGQHVIASLLKTVPANTIVAAVRNPAKAASLAAQGVQVRQADYNDGASLDAAFQGASKILLISSSEVGQRAQQHQNVIDAAKRAGVALLAYTSVLRADTTPLGLAAEHVITEAAIRASSLPFSFLRNGWYLENHTEHLAPVLEHGVVLGAAQDGRFSSAARRDYADAAAAVLTSEAPQAIYELAGDDSYTLNDYAAEVARQSGKQIVYKDLPQADFKAALVSVGVPDGVAEMLADSDAGTAKGGLEEHGQQLSTLIKRPTTTLAEAVKAALAK</sequence>
<comment type="caution">
    <text evidence="2">The sequence shown here is derived from an EMBL/GenBank/DDBJ whole genome shotgun (WGS) entry which is preliminary data.</text>
</comment>
<dbReference type="PANTHER" id="PTHR47129:SF1">
    <property type="entry name" value="NMRA-LIKE DOMAIN-CONTAINING PROTEIN"/>
    <property type="match status" value="1"/>
</dbReference>
<dbReference type="GO" id="GO:0003955">
    <property type="term" value="F:NAD(P)H dehydrogenase (quinone) activity"/>
    <property type="evidence" value="ECO:0007669"/>
    <property type="project" value="UniProtKB-EC"/>
</dbReference>
<dbReference type="SUPFAM" id="SSF51735">
    <property type="entry name" value="NAD(P)-binding Rossmann-fold domains"/>
    <property type="match status" value="1"/>
</dbReference>
<reference evidence="2 3" key="1">
    <citation type="submission" date="2016-04" db="EMBL/GenBank/DDBJ databases">
        <title>Draft genome sequence of Janthinobacterium psychrotolerans sp. nov., isolated from freshwater sediments in Denmark.</title>
        <authorList>
            <person name="Gong X."/>
            <person name="Skrivergaard S."/>
            <person name="Korsgaard B.S."/>
            <person name="Schreiber L."/>
            <person name="Marshall I.P."/>
            <person name="Finster K."/>
            <person name="Schramm A."/>
        </authorList>
    </citation>
    <scope>NUCLEOTIDE SEQUENCE [LARGE SCALE GENOMIC DNA]</scope>
    <source>
        <strain evidence="2 3">S3-2</strain>
    </source>
</reference>
<protein>
    <submittedName>
        <fullName evidence="2">NAD(P)H dehydrogenase (Quinone)</fullName>
        <ecNumber evidence="2">1.6.5.2</ecNumber>
    </submittedName>
</protein>
<dbReference type="Gene3D" id="3.90.25.10">
    <property type="entry name" value="UDP-galactose 4-epimerase, domain 1"/>
    <property type="match status" value="1"/>
</dbReference>
<dbReference type="InterPro" id="IPR052718">
    <property type="entry name" value="NmrA-type_oxidoreductase"/>
</dbReference>
<keyword evidence="3" id="KW-1185">Reference proteome</keyword>
<evidence type="ECO:0000259" key="1">
    <source>
        <dbReference type="Pfam" id="PF05368"/>
    </source>
</evidence>
<accession>A0A1A7C2V1</accession>
<keyword evidence="2" id="KW-0560">Oxidoreductase</keyword>
<dbReference type="CDD" id="cd05269">
    <property type="entry name" value="TMR_SDR_a"/>
    <property type="match status" value="1"/>
</dbReference>
<dbReference type="Pfam" id="PF05368">
    <property type="entry name" value="NmrA"/>
    <property type="match status" value="1"/>
</dbReference>
<dbReference type="AlphaFoldDB" id="A0A1A7C2V1"/>
<dbReference type="OrthoDB" id="5510591at2"/>
<dbReference type="PANTHER" id="PTHR47129">
    <property type="entry name" value="QUINONE OXIDOREDUCTASE 2"/>
    <property type="match status" value="1"/>
</dbReference>
<proteinExistence type="predicted"/>
<dbReference type="PATRIC" id="fig|1747903.4.peg.2197"/>
<gene>
    <name evidence="2" type="ORF">ASR47_1006248</name>
</gene>
<organism evidence="2 3">
    <name type="scientific">Janthinobacterium psychrotolerans</name>
    <dbReference type="NCBI Taxonomy" id="1747903"/>
    <lineage>
        <taxon>Bacteria</taxon>
        <taxon>Pseudomonadati</taxon>
        <taxon>Pseudomonadota</taxon>
        <taxon>Betaproteobacteria</taxon>
        <taxon>Burkholderiales</taxon>
        <taxon>Oxalobacteraceae</taxon>
        <taxon>Janthinobacterium</taxon>
    </lineage>
</organism>
<name>A0A1A7C2V1_9BURK</name>
<dbReference type="Gene3D" id="3.40.50.720">
    <property type="entry name" value="NAD(P)-binding Rossmann-like Domain"/>
    <property type="match status" value="1"/>
</dbReference>
<dbReference type="RefSeq" id="WP_065308872.1">
    <property type="nucleotide sequence ID" value="NZ_LOCQ01000057.1"/>
</dbReference>